<keyword evidence="2" id="KW-1185">Reference proteome</keyword>
<proteinExistence type="predicted"/>
<accession>A0ACC1Q2Q8</accession>
<reference evidence="1" key="1">
    <citation type="submission" date="2022-08" db="EMBL/GenBank/DDBJ databases">
        <title>Genome Sequence of Pycnoporus sanguineus.</title>
        <authorList>
            <person name="Buettner E."/>
        </authorList>
    </citation>
    <scope>NUCLEOTIDE SEQUENCE</scope>
    <source>
        <strain evidence="1">CG-C14</strain>
    </source>
</reference>
<sequence>MASSKLSTLSSTLSEHTGQAPALPRRVRHITSIQIRNLTPFPARDALASALTKPAEQPQFTPYGHLSDDLDVTVGRKRGRRFSAASSTFSGPKGDDESGHGSVDRSGEPTLRRRASSRASIPLSSSAGSSTSKLGRRPSTAGASPATRPAHRPRTLSHASSPSQNAGSSSHLSGDIGTSTSSIFPGLFQNTSQKHLEKILQSRLVETFVTISLIPGKSQEATRPSTPASARERSQSRPSTPQRLSKDHAAPNSAKAAPSSKTTARRGTIGSSSPAAKPTMSGKHTPSASSSSLKSSSSSHTKSPSQSSAANGKAVKASSNASPQKPRKPIPPSLTSSSLASSSHSPSSGHPSPKPSASSSQIADDTLPVPDYISPIHRPSTNPMFQLSQYEFAPGTDLSASKMRVEVWGRAEGEDTQTPDQQRPTTSPLKGKGKERQSADEEAHSRSGWKLLESWEVDLNRLSPLAGDLAVHPNHLPSNTLLITLSNGETLYLPPPSLRSASPSRPPSPNAGYNSDPEVEVHRIRENGDVPAPLLDPRSSDASLDSMPTSPTISELDGTQSRRKRAVKSASLQDILKLINLQACIVDTQQSLDGIVREVDKMVVHNELNTLRGCIRSSEKYLSEKHGSLSSSRSDQEYSRTPETIQVRSRIEARREDLRQRRELLAMARQAHDEDLAAESQTEDTIAEERIRLASLQSIIPIMRSNLISIVSFIYPIELVSPPDLLFTILDVPLPIPVGATDPAPPLTLPGHKEVTEDSVATALGYAAQVVQLLAAYMGHRLVYPVTCVGSRSMIKDGISAMVGPRNFPLFSKGVDTYRFEYGVFLLNKDIEMLMTERNLRALDMRHTLPNLKNLLLTLTDNEQRTIP</sequence>
<dbReference type="EMBL" id="JANSHE010000874">
    <property type="protein sequence ID" value="KAJ3006293.1"/>
    <property type="molecule type" value="Genomic_DNA"/>
</dbReference>
<dbReference type="Proteomes" id="UP001144978">
    <property type="component" value="Unassembled WGS sequence"/>
</dbReference>
<comment type="caution">
    <text evidence="1">The sequence shown here is derived from an EMBL/GenBank/DDBJ whole genome shotgun (WGS) entry which is preliminary data.</text>
</comment>
<name>A0ACC1Q2Q8_9APHY</name>
<evidence type="ECO:0000313" key="1">
    <source>
        <dbReference type="EMBL" id="KAJ3006293.1"/>
    </source>
</evidence>
<gene>
    <name evidence="1" type="ORF">NUW54_g3991</name>
</gene>
<evidence type="ECO:0000313" key="2">
    <source>
        <dbReference type="Proteomes" id="UP001144978"/>
    </source>
</evidence>
<organism evidence="1 2">
    <name type="scientific">Trametes sanguinea</name>
    <dbReference type="NCBI Taxonomy" id="158606"/>
    <lineage>
        <taxon>Eukaryota</taxon>
        <taxon>Fungi</taxon>
        <taxon>Dikarya</taxon>
        <taxon>Basidiomycota</taxon>
        <taxon>Agaricomycotina</taxon>
        <taxon>Agaricomycetes</taxon>
        <taxon>Polyporales</taxon>
        <taxon>Polyporaceae</taxon>
        <taxon>Trametes</taxon>
    </lineage>
</organism>
<protein>
    <submittedName>
        <fullName evidence="1">Uncharacterized protein</fullName>
    </submittedName>
</protein>